<evidence type="ECO:0000313" key="3">
    <source>
        <dbReference type="Proteomes" id="UP000241690"/>
    </source>
</evidence>
<sequence length="98" mass="11759">MLHLPWKCEEGRRRRNKARFLLLISCHLGFQRQKKEKRIPYSYEKQSNKKPQSRERHRSLTAEAEESIDALFLIKSVTCMCNYCNYSFPGDRNGKYFP</sequence>
<dbReference type="AlphaFoldDB" id="A0A2T3ZZT4"/>
<dbReference type="RefSeq" id="XP_024770002.1">
    <property type="nucleotide sequence ID" value="XM_024913774.1"/>
</dbReference>
<accession>A0A2T3ZZT4</accession>
<feature type="region of interest" description="Disordered" evidence="1">
    <location>
        <begin position="39"/>
        <end position="60"/>
    </location>
</feature>
<evidence type="ECO:0000313" key="2">
    <source>
        <dbReference type="EMBL" id="PTB50325.1"/>
    </source>
</evidence>
<dbReference type="EMBL" id="KZ679688">
    <property type="protein sequence ID" value="PTB50325.1"/>
    <property type="molecule type" value="Genomic_DNA"/>
</dbReference>
<dbReference type="GeneID" id="36622337"/>
<reference evidence="2 3" key="1">
    <citation type="submission" date="2016-07" db="EMBL/GenBank/DDBJ databases">
        <title>Multiple horizontal gene transfer events from other fungi enriched the ability of initially mycotrophic Trichoderma (Ascomycota) to feed on dead plant biomass.</title>
        <authorList>
            <consortium name="DOE Joint Genome Institute"/>
            <person name="Aerts A."/>
            <person name="Atanasova L."/>
            <person name="Chenthamara K."/>
            <person name="Zhang J."/>
            <person name="Grujic M."/>
            <person name="Henrissat B."/>
            <person name="Kuo A."/>
            <person name="Salamov A."/>
            <person name="Lipzen A."/>
            <person name="Labutti K."/>
            <person name="Barry K."/>
            <person name="Miao Y."/>
            <person name="Rahimi M.J."/>
            <person name="Shen Q."/>
            <person name="Grigoriev I.V."/>
            <person name="Kubicek C.P."/>
            <person name="Druzhinina I.S."/>
        </authorList>
    </citation>
    <scope>NUCLEOTIDE SEQUENCE [LARGE SCALE GENOMIC DNA]</scope>
    <source>
        <strain evidence="2 3">CBS 226.95</strain>
    </source>
</reference>
<organism evidence="2 3">
    <name type="scientific">Trichoderma harzianum CBS 226.95</name>
    <dbReference type="NCBI Taxonomy" id="983964"/>
    <lineage>
        <taxon>Eukaryota</taxon>
        <taxon>Fungi</taxon>
        <taxon>Dikarya</taxon>
        <taxon>Ascomycota</taxon>
        <taxon>Pezizomycotina</taxon>
        <taxon>Sordariomycetes</taxon>
        <taxon>Hypocreomycetidae</taxon>
        <taxon>Hypocreales</taxon>
        <taxon>Hypocreaceae</taxon>
        <taxon>Trichoderma</taxon>
    </lineage>
</organism>
<dbReference type="Proteomes" id="UP000241690">
    <property type="component" value="Unassembled WGS sequence"/>
</dbReference>
<gene>
    <name evidence="2" type="ORF">M431DRAFT_249863</name>
</gene>
<keyword evidence="3" id="KW-1185">Reference proteome</keyword>
<protein>
    <submittedName>
        <fullName evidence="2">Uncharacterized protein</fullName>
    </submittedName>
</protein>
<proteinExistence type="predicted"/>
<evidence type="ECO:0000256" key="1">
    <source>
        <dbReference type="SAM" id="MobiDB-lite"/>
    </source>
</evidence>
<name>A0A2T3ZZT4_TRIHA</name>